<dbReference type="EMBL" id="MU003504">
    <property type="protein sequence ID" value="KAF2471885.1"/>
    <property type="molecule type" value="Genomic_DNA"/>
</dbReference>
<evidence type="ECO:0000313" key="2">
    <source>
        <dbReference type="Proteomes" id="UP000799755"/>
    </source>
</evidence>
<comment type="caution">
    <text evidence="1">The sequence shown here is derived from an EMBL/GenBank/DDBJ whole genome shotgun (WGS) entry which is preliminary data.</text>
</comment>
<organism evidence="1 2">
    <name type="scientific">Lindgomyces ingoldianus</name>
    <dbReference type="NCBI Taxonomy" id="673940"/>
    <lineage>
        <taxon>Eukaryota</taxon>
        <taxon>Fungi</taxon>
        <taxon>Dikarya</taxon>
        <taxon>Ascomycota</taxon>
        <taxon>Pezizomycotina</taxon>
        <taxon>Dothideomycetes</taxon>
        <taxon>Pleosporomycetidae</taxon>
        <taxon>Pleosporales</taxon>
        <taxon>Lindgomycetaceae</taxon>
        <taxon>Lindgomyces</taxon>
    </lineage>
</organism>
<reference evidence="1" key="1">
    <citation type="journal article" date="2020" name="Stud. Mycol.">
        <title>101 Dothideomycetes genomes: a test case for predicting lifestyles and emergence of pathogens.</title>
        <authorList>
            <person name="Haridas S."/>
            <person name="Albert R."/>
            <person name="Binder M."/>
            <person name="Bloem J."/>
            <person name="Labutti K."/>
            <person name="Salamov A."/>
            <person name="Andreopoulos B."/>
            <person name="Baker S."/>
            <person name="Barry K."/>
            <person name="Bills G."/>
            <person name="Bluhm B."/>
            <person name="Cannon C."/>
            <person name="Castanera R."/>
            <person name="Culley D."/>
            <person name="Daum C."/>
            <person name="Ezra D."/>
            <person name="Gonzalez J."/>
            <person name="Henrissat B."/>
            <person name="Kuo A."/>
            <person name="Liang C."/>
            <person name="Lipzen A."/>
            <person name="Lutzoni F."/>
            <person name="Magnuson J."/>
            <person name="Mondo S."/>
            <person name="Nolan M."/>
            <person name="Ohm R."/>
            <person name="Pangilinan J."/>
            <person name="Park H.-J."/>
            <person name="Ramirez L."/>
            <person name="Alfaro M."/>
            <person name="Sun H."/>
            <person name="Tritt A."/>
            <person name="Yoshinaga Y."/>
            <person name="Zwiers L.-H."/>
            <person name="Turgeon B."/>
            <person name="Goodwin S."/>
            <person name="Spatafora J."/>
            <person name="Crous P."/>
            <person name="Grigoriev I."/>
        </authorList>
    </citation>
    <scope>NUCLEOTIDE SEQUENCE</scope>
    <source>
        <strain evidence="1">ATCC 200398</strain>
    </source>
</reference>
<proteinExistence type="predicted"/>
<gene>
    <name evidence="1" type="ORF">BDR25DRAFT_367780</name>
</gene>
<name>A0ACB6QYE6_9PLEO</name>
<dbReference type="Proteomes" id="UP000799755">
    <property type="component" value="Unassembled WGS sequence"/>
</dbReference>
<evidence type="ECO:0000313" key="1">
    <source>
        <dbReference type="EMBL" id="KAF2471885.1"/>
    </source>
</evidence>
<keyword evidence="2" id="KW-1185">Reference proteome</keyword>
<protein>
    <submittedName>
        <fullName evidence="1">Uncharacterized protein</fullName>
    </submittedName>
</protein>
<sequence length="131" mass="14246">MRTVPFNLPFKNSSLTLGLTLNRGCVLRRLMDIDQDIQVNSAMILVLPLPLALSFDVSNYIEGSVITTVVIDNAIVSFVQEFQAEKKVGSLRALSSPTATVLRNGGVRVIPSVEIVPGDVVIVKRDDKVPI</sequence>
<accession>A0ACB6QYE6</accession>